<sequence length="35" mass="4206">MKIIINWERANEILINQNGRLITKTAKNKRNIKNR</sequence>
<dbReference type="Proteomes" id="UP000191056">
    <property type="component" value="Unassembled WGS sequence"/>
</dbReference>
<evidence type="ECO:0000313" key="2">
    <source>
        <dbReference type="Proteomes" id="UP000191056"/>
    </source>
</evidence>
<comment type="caution">
    <text evidence="1">The sequence shown here is derived from an EMBL/GenBank/DDBJ whole genome shotgun (WGS) entry which is preliminary data.</text>
</comment>
<evidence type="ECO:0000313" key="1">
    <source>
        <dbReference type="EMBL" id="OPJ63919.1"/>
    </source>
</evidence>
<protein>
    <submittedName>
        <fullName evidence="1">Uncharacterized protein</fullName>
    </submittedName>
</protein>
<dbReference type="EMBL" id="MZGT01000015">
    <property type="protein sequence ID" value="OPJ63919.1"/>
    <property type="molecule type" value="Genomic_DNA"/>
</dbReference>
<reference evidence="1 2" key="1">
    <citation type="submission" date="2017-03" db="EMBL/GenBank/DDBJ databases">
        <title>Genome sequence of Clostridium chromiireducens DSM 23318.</title>
        <authorList>
            <person name="Poehlein A."/>
            <person name="Daniel R."/>
        </authorList>
    </citation>
    <scope>NUCLEOTIDE SEQUENCE [LARGE SCALE GENOMIC DNA]</scope>
    <source>
        <strain evidence="1 2">DSM 23318</strain>
    </source>
</reference>
<gene>
    <name evidence="1" type="ORF">CLCHR_14380</name>
</gene>
<name>A0A1V4IVJ1_9CLOT</name>
<dbReference type="AlphaFoldDB" id="A0A1V4IVJ1"/>
<accession>A0A1V4IVJ1</accession>
<proteinExistence type="predicted"/>
<keyword evidence="2" id="KW-1185">Reference proteome</keyword>
<organism evidence="1 2">
    <name type="scientific">Clostridium chromiireducens</name>
    <dbReference type="NCBI Taxonomy" id="225345"/>
    <lineage>
        <taxon>Bacteria</taxon>
        <taxon>Bacillati</taxon>
        <taxon>Bacillota</taxon>
        <taxon>Clostridia</taxon>
        <taxon>Eubacteriales</taxon>
        <taxon>Clostridiaceae</taxon>
        <taxon>Clostridium</taxon>
    </lineage>
</organism>